<dbReference type="Pfam" id="PF13443">
    <property type="entry name" value="HTH_26"/>
    <property type="match status" value="1"/>
</dbReference>
<gene>
    <name evidence="2" type="ORF">RUMCAL_00410</name>
</gene>
<dbReference type="HOGENOM" id="CLU_066192_31_1_9"/>
<dbReference type="EMBL" id="AWVF01000031">
    <property type="protein sequence ID" value="ERJ97338.1"/>
    <property type="molecule type" value="Genomic_DNA"/>
</dbReference>
<dbReference type="PANTHER" id="PTHR37301:SF1">
    <property type="entry name" value="DNA-BINDING PROTEIN"/>
    <property type="match status" value="1"/>
</dbReference>
<name>U2MDF0_9FIRM</name>
<feature type="domain" description="HTH cro/C1-type" evidence="1">
    <location>
        <begin position="7"/>
        <end position="64"/>
    </location>
</feature>
<proteinExistence type="predicted"/>
<protein>
    <recommendedName>
        <fullName evidence="1">HTH cro/C1-type domain-containing protein</fullName>
    </recommendedName>
</protein>
<reference evidence="2 3" key="1">
    <citation type="submission" date="2013-07" db="EMBL/GenBank/DDBJ databases">
        <authorList>
            <person name="Weinstock G."/>
            <person name="Sodergren E."/>
            <person name="Wylie T."/>
            <person name="Fulton L."/>
            <person name="Fulton R."/>
            <person name="Fronick C."/>
            <person name="O'Laughlin M."/>
            <person name="Godfrey J."/>
            <person name="Miner T."/>
            <person name="Herter B."/>
            <person name="Appelbaum E."/>
            <person name="Cordes M."/>
            <person name="Lek S."/>
            <person name="Wollam A."/>
            <person name="Pepin K.H."/>
            <person name="Palsikar V.B."/>
            <person name="Mitreva M."/>
            <person name="Wilson R.K."/>
        </authorList>
    </citation>
    <scope>NUCLEOTIDE SEQUENCE [LARGE SCALE GENOMIC DNA]</scope>
    <source>
        <strain evidence="2 3">ATCC 27760</strain>
    </source>
</reference>
<dbReference type="PANTHER" id="PTHR37301">
    <property type="entry name" value="DNA-BINDING PROTEIN-RELATED"/>
    <property type="match status" value="1"/>
</dbReference>
<dbReference type="STRING" id="411473.RUMCAL_00410"/>
<dbReference type="eggNOG" id="ENOG502ZK1P">
    <property type="taxonomic scope" value="Bacteria"/>
</dbReference>
<dbReference type="InterPro" id="IPR001387">
    <property type="entry name" value="Cro/C1-type_HTH"/>
</dbReference>
<dbReference type="AlphaFoldDB" id="U2MDF0"/>
<evidence type="ECO:0000259" key="1">
    <source>
        <dbReference type="Pfam" id="PF13443"/>
    </source>
</evidence>
<dbReference type="InterPro" id="IPR010982">
    <property type="entry name" value="Lambda_DNA-bd_dom_sf"/>
</dbReference>
<evidence type="ECO:0000313" key="3">
    <source>
        <dbReference type="Proteomes" id="UP000016662"/>
    </source>
</evidence>
<dbReference type="SUPFAM" id="SSF47413">
    <property type="entry name" value="lambda repressor-like DNA-binding domains"/>
    <property type="match status" value="1"/>
</dbReference>
<dbReference type="GO" id="GO:0003677">
    <property type="term" value="F:DNA binding"/>
    <property type="evidence" value="ECO:0007669"/>
    <property type="project" value="InterPro"/>
</dbReference>
<organism evidence="2 3">
    <name type="scientific">Ruminococcus callidus ATCC 27760</name>
    <dbReference type="NCBI Taxonomy" id="411473"/>
    <lineage>
        <taxon>Bacteria</taxon>
        <taxon>Bacillati</taxon>
        <taxon>Bacillota</taxon>
        <taxon>Clostridia</taxon>
        <taxon>Eubacteriales</taxon>
        <taxon>Oscillospiraceae</taxon>
        <taxon>Ruminococcus</taxon>
    </lineage>
</organism>
<sequence>MSILYGKLFEIMQQKGVRKTDLRSNGIHPAVIKKIMDGGTITTETIDRLCALLDCQPGDIIEFERSDDSKESIVN</sequence>
<dbReference type="OrthoDB" id="9805309at2"/>
<accession>U2MDF0</accession>
<keyword evidence="3" id="KW-1185">Reference proteome</keyword>
<dbReference type="RefSeq" id="WP_021682015.1">
    <property type="nucleotide sequence ID" value="NZ_KI260389.1"/>
</dbReference>
<comment type="caution">
    <text evidence="2">The sequence shown here is derived from an EMBL/GenBank/DDBJ whole genome shotgun (WGS) entry which is preliminary data.</text>
</comment>
<evidence type="ECO:0000313" key="2">
    <source>
        <dbReference type="EMBL" id="ERJ97338.1"/>
    </source>
</evidence>
<dbReference type="Proteomes" id="UP000016662">
    <property type="component" value="Unassembled WGS sequence"/>
</dbReference>